<name>A0ABS6K0Z6_9FIRM</name>
<feature type="domain" description="Fido" evidence="1">
    <location>
        <begin position="108"/>
        <end position="266"/>
    </location>
</feature>
<organism evidence="2 3">
    <name type="scientific">Diplocloster modestus</name>
    <dbReference type="NCBI Taxonomy" id="2850322"/>
    <lineage>
        <taxon>Bacteria</taxon>
        <taxon>Bacillati</taxon>
        <taxon>Bacillota</taxon>
        <taxon>Clostridia</taxon>
        <taxon>Lachnospirales</taxon>
        <taxon>Lachnospiraceae</taxon>
        <taxon>Diplocloster</taxon>
    </lineage>
</organism>
<gene>
    <name evidence="2" type="ORF">KTH90_00670</name>
</gene>
<dbReference type="InterPro" id="IPR036597">
    <property type="entry name" value="Fido-like_dom_sf"/>
</dbReference>
<dbReference type="InterPro" id="IPR040198">
    <property type="entry name" value="Fido_containing"/>
</dbReference>
<protein>
    <submittedName>
        <fullName evidence="2">Fic family protein</fullName>
    </submittedName>
</protein>
<sequence length="348" mass="39902">MREFNYSQIREQKWDSDILGYIAAIYKEAGKQEQYLKQRPEELEKLVQIAKVQSTGASNAIEGIVTTNTRIKQLVEEKTKPRNRDEQEIAGYRDVLNVIHESFDAIPISRNYILQLHKIMYSHMNNPIAGQTKNVQNYISAAYSDGHKEILFTPLAPFETPEALDRICEEYNRVIGNMEVEPLIAIPVFIHDFLCIHPFNDGNGRMSRLLTTLLLYRNGFYVGKYISLESKIAQAKDLYYDALSRSQDGWHEGCEDTIPFIKYLLGTILAAYKDFEDRFSIVETKLPAIDMVRKATQNKIGKFNKQDIRELCPSLSISSIEGSLRKLVKSGELKREGTGKATCYIRLK</sequence>
<dbReference type="RefSeq" id="WP_158351499.1">
    <property type="nucleotide sequence ID" value="NZ_JAHQCX010000001.1"/>
</dbReference>
<keyword evidence="3" id="KW-1185">Reference proteome</keyword>
<comment type="caution">
    <text evidence="2">The sequence shown here is derived from an EMBL/GenBank/DDBJ whole genome shotgun (WGS) entry which is preliminary data.</text>
</comment>
<reference evidence="2 3" key="1">
    <citation type="submission" date="2021-06" db="EMBL/GenBank/DDBJ databases">
        <title>Description of novel taxa of the family Lachnospiraceae.</title>
        <authorList>
            <person name="Chaplin A.V."/>
            <person name="Sokolova S.R."/>
            <person name="Pikina A.P."/>
            <person name="Korzhanova M."/>
            <person name="Belova V."/>
            <person name="Korostin D."/>
            <person name="Efimov B.A."/>
        </authorList>
    </citation>
    <scope>NUCLEOTIDE SEQUENCE [LARGE SCALE GENOMIC DNA]</scope>
    <source>
        <strain evidence="2 3">ASD4241</strain>
    </source>
</reference>
<dbReference type="InterPro" id="IPR003812">
    <property type="entry name" value="Fido"/>
</dbReference>
<evidence type="ECO:0000313" key="3">
    <source>
        <dbReference type="Proteomes" id="UP001314681"/>
    </source>
</evidence>
<dbReference type="EMBL" id="JAHQCX010000001">
    <property type="protein sequence ID" value="MBU9724517.1"/>
    <property type="molecule type" value="Genomic_DNA"/>
</dbReference>
<dbReference type="PANTHER" id="PTHR13504:SF38">
    <property type="entry name" value="FIDO DOMAIN-CONTAINING PROTEIN"/>
    <property type="match status" value="1"/>
</dbReference>
<dbReference type="PROSITE" id="PS51459">
    <property type="entry name" value="FIDO"/>
    <property type="match status" value="1"/>
</dbReference>
<accession>A0ABS6K0Z6</accession>
<dbReference type="PANTHER" id="PTHR13504">
    <property type="entry name" value="FIDO DOMAIN-CONTAINING PROTEIN DDB_G0283145"/>
    <property type="match status" value="1"/>
</dbReference>
<proteinExistence type="predicted"/>
<dbReference type="Proteomes" id="UP001314681">
    <property type="component" value="Unassembled WGS sequence"/>
</dbReference>
<evidence type="ECO:0000259" key="1">
    <source>
        <dbReference type="PROSITE" id="PS51459"/>
    </source>
</evidence>
<dbReference type="Gene3D" id="1.10.3290.10">
    <property type="entry name" value="Fido-like domain"/>
    <property type="match status" value="1"/>
</dbReference>
<dbReference type="Pfam" id="PF02661">
    <property type="entry name" value="Fic"/>
    <property type="match status" value="1"/>
</dbReference>
<evidence type="ECO:0000313" key="2">
    <source>
        <dbReference type="EMBL" id="MBU9724517.1"/>
    </source>
</evidence>
<dbReference type="SUPFAM" id="SSF140931">
    <property type="entry name" value="Fic-like"/>
    <property type="match status" value="1"/>
</dbReference>